<feature type="transmembrane region" description="Helical" evidence="1">
    <location>
        <begin position="59"/>
        <end position="81"/>
    </location>
</feature>
<protein>
    <recommendedName>
        <fullName evidence="4">DUF2938 domain-containing protein</fullName>
    </recommendedName>
</protein>
<keyword evidence="3" id="KW-1185">Reference proteome</keyword>
<dbReference type="AlphaFoldDB" id="A0A226H402"/>
<feature type="transmembrane region" description="Helical" evidence="1">
    <location>
        <begin position="6"/>
        <end position="27"/>
    </location>
</feature>
<keyword evidence="1" id="KW-0472">Membrane</keyword>
<gene>
    <name evidence="2" type="ORF">B0A66_14760</name>
</gene>
<keyword evidence="1" id="KW-1133">Transmembrane helix</keyword>
<feature type="transmembrane region" description="Helical" evidence="1">
    <location>
        <begin position="87"/>
        <end position="111"/>
    </location>
</feature>
<name>A0A226H402_9FLAO</name>
<evidence type="ECO:0000256" key="1">
    <source>
        <dbReference type="SAM" id="Phobius"/>
    </source>
</evidence>
<evidence type="ECO:0008006" key="4">
    <source>
        <dbReference type="Google" id="ProtNLM"/>
    </source>
</evidence>
<sequence>MDFYTLLQILIYSIIATSAMTLFSYAVSTSAREVYKEPVLLAYILSSFHLEATKNLKIILGWVLHFLIGFGFVIGYHFLWFHELLEISWSASFLLGVISGIIGIIGWIILFKIIPKKPNIDFIGYYLQLFVAHIIFSITAFLIYKLFL</sequence>
<evidence type="ECO:0000313" key="3">
    <source>
        <dbReference type="Proteomes" id="UP000198345"/>
    </source>
</evidence>
<keyword evidence="1" id="KW-0812">Transmembrane</keyword>
<dbReference type="EMBL" id="MUGW01000029">
    <property type="protein sequence ID" value="OXA88997.1"/>
    <property type="molecule type" value="Genomic_DNA"/>
</dbReference>
<dbReference type="RefSeq" id="WP_089050615.1">
    <property type="nucleotide sequence ID" value="NZ_MUGW01000029.1"/>
</dbReference>
<reference evidence="2 3" key="1">
    <citation type="submission" date="2016-11" db="EMBL/GenBank/DDBJ databases">
        <title>Whole genomes of Flavobacteriaceae.</title>
        <authorList>
            <person name="Stine C."/>
            <person name="Li C."/>
            <person name="Tadesse D."/>
        </authorList>
    </citation>
    <scope>NUCLEOTIDE SEQUENCE [LARGE SCALE GENOMIC DNA]</scope>
    <source>
        <strain evidence="2 3">DSM 18292</strain>
    </source>
</reference>
<evidence type="ECO:0000313" key="2">
    <source>
        <dbReference type="EMBL" id="OXA88997.1"/>
    </source>
</evidence>
<dbReference type="OrthoDB" id="673991at2"/>
<comment type="caution">
    <text evidence="2">The sequence shown here is derived from an EMBL/GenBank/DDBJ whole genome shotgun (WGS) entry which is preliminary data.</text>
</comment>
<proteinExistence type="predicted"/>
<dbReference type="Proteomes" id="UP000198345">
    <property type="component" value="Unassembled WGS sequence"/>
</dbReference>
<accession>A0A226H402</accession>
<organism evidence="2 3">
    <name type="scientific">Flavobacterium hercynium</name>
    <dbReference type="NCBI Taxonomy" id="387094"/>
    <lineage>
        <taxon>Bacteria</taxon>
        <taxon>Pseudomonadati</taxon>
        <taxon>Bacteroidota</taxon>
        <taxon>Flavobacteriia</taxon>
        <taxon>Flavobacteriales</taxon>
        <taxon>Flavobacteriaceae</taxon>
        <taxon>Flavobacterium</taxon>
    </lineage>
</organism>
<feature type="transmembrane region" description="Helical" evidence="1">
    <location>
        <begin position="123"/>
        <end position="144"/>
    </location>
</feature>